<organism evidence="1 2">
    <name type="scientific">Candidatus Hakubella thermalkaliphila</name>
    <dbReference type="NCBI Taxonomy" id="2754717"/>
    <lineage>
        <taxon>Bacteria</taxon>
        <taxon>Bacillati</taxon>
        <taxon>Actinomycetota</taxon>
        <taxon>Actinomycetota incertae sedis</taxon>
        <taxon>Candidatus Hakubellales</taxon>
        <taxon>Candidatus Hakubellaceae</taxon>
        <taxon>Candidatus Hakubella</taxon>
    </lineage>
</organism>
<dbReference type="EMBL" id="BLRZ01000490">
    <property type="protein sequence ID" value="GFP31667.1"/>
    <property type="molecule type" value="Genomic_DNA"/>
</dbReference>
<comment type="caution">
    <text evidence="1">The sequence shown here is derived from an EMBL/GenBank/DDBJ whole genome shotgun (WGS) entry which is preliminary data.</text>
</comment>
<keyword evidence="2" id="KW-1185">Reference proteome</keyword>
<name>A0A6V8PHE8_9ACTN</name>
<gene>
    <name evidence="1" type="ORF">HKBW3S34_02588</name>
</gene>
<feature type="non-terminal residue" evidence="1">
    <location>
        <position position="1"/>
    </location>
</feature>
<dbReference type="AlphaFoldDB" id="A0A6V8PHE8"/>
<evidence type="ECO:0000313" key="2">
    <source>
        <dbReference type="Proteomes" id="UP000588083"/>
    </source>
</evidence>
<protein>
    <submittedName>
        <fullName evidence="1">Uncharacterized protein</fullName>
    </submittedName>
</protein>
<evidence type="ECO:0000313" key="1">
    <source>
        <dbReference type="EMBL" id="GFP31667.1"/>
    </source>
</evidence>
<accession>A0A6V8PHE8</accession>
<sequence>PPVRGRGLKPVRWLSEQWLDIVAPRAGGVD</sequence>
<reference evidence="1 2" key="1">
    <citation type="journal article" date="2020" name="Front. Microbiol.">
        <title>Single-cell genomics of novel Actinobacteria with the Wood-Ljungdahl pathway discovered in a serpentinizing system.</title>
        <authorList>
            <person name="Merino N."/>
            <person name="Kawai M."/>
            <person name="Boyd E.S."/>
            <person name="Colman D.R."/>
            <person name="McGlynn S.E."/>
            <person name="Nealson K.H."/>
            <person name="Kurokawa K."/>
            <person name="Hongoh Y."/>
        </authorList>
    </citation>
    <scope>NUCLEOTIDE SEQUENCE [LARGE SCALE GENOMIC DNA]</scope>
    <source>
        <strain evidence="1 2">S34</strain>
    </source>
</reference>
<dbReference type="Proteomes" id="UP000588083">
    <property type="component" value="Unassembled WGS sequence"/>
</dbReference>
<proteinExistence type="predicted"/>